<dbReference type="InParanoid" id="D2VU73"/>
<evidence type="ECO:0000313" key="2">
    <source>
        <dbReference type="Proteomes" id="UP000006671"/>
    </source>
</evidence>
<dbReference type="VEuPathDB" id="AmoebaDB:NAEGRDRAFT_52280"/>
<accession>D2VU73</accession>
<organism evidence="2">
    <name type="scientific">Naegleria gruberi</name>
    <name type="common">Amoeba</name>
    <dbReference type="NCBI Taxonomy" id="5762"/>
    <lineage>
        <taxon>Eukaryota</taxon>
        <taxon>Discoba</taxon>
        <taxon>Heterolobosea</taxon>
        <taxon>Tetramitia</taxon>
        <taxon>Eutetramitia</taxon>
        <taxon>Vahlkampfiidae</taxon>
        <taxon>Naegleria</taxon>
    </lineage>
</organism>
<dbReference type="RefSeq" id="XP_002672381.1">
    <property type="nucleotide sequence ID" value="XM_002672335.1"/>
</dbReference>
<dbReference type="Proteomes" id="UP000006671">
    <property type="component" value="Unassembled WGS sequence"/>
</dbReference>
<dbReference type="AlphaFoldDB" id="D2VU73"/>
<reference evidence="1 2" key="1">
    <citation type="journal article" date="2010" name="Cell">
        <title>The genome of Naegleria gruberi illuminates early eukaryotic versatility.</title>
        <authorList>
            <person name="Fritz-Laylin L.K."/>
            <person name="Prochnik S.E."/>
            <person name="Ginger M.L."/>
            <person name="Dacks J.B."/>
            <person name="Carpenter M.L."/>
            <person name="Field M.C."/>
            <person name="Kuo A."/>
            <person name="Paredez A."/>
            <person name="Chapman J."/>
            <person name="Pham J."/>
            <person name="Shu S."/>
            <person name="Neupane R."/>
            <person name="Cipriano M."/>
            <person name="Mancuso J."/>
            <person name="Tu H."/>
            <person name="Salamov A."/>
            <person name="Lindquist E."/>
            <person name="Shapiro H."/>
            <person name="Lucas S."/>
            <person name="Grigoriev I.V."/>
            <person name="Cande W.Z."/>
            <person name="Fulton C."/>
            <person name="Rokhsar D.S."/>
            <person name="Dawson S.C."/>
        </authorList>
    </citation>
    <scope>NUCLEOTIDE SEQUENCE [LARGE SCALE GENOMIC DNA]</scope>
    <source>
        <strain evidence="1 2">NEG-M</strain>
    </source>
</reference>
<keyword evidence="2" id="KW-1185">Reference proteome</keyword>
<protein>
    <submittedName>
        <fullName evidence="1">Predicted protein</fullName>
    </submittedName>
</protein>
<evidence type="ECO:0000313" key="1">
    <source>
        <dbReference type="EMBL" id="EFC39637.1"/>
    </source>
</evidence>
<name>D2VU73_NAEGR</name>
<dbReference type="EMBL" id="GG738898">
    <property type="protein sequence ID" value="EFC39637.1"/>
    <property type="molecule type" value="Genomic_DNA"/>
</dbReference>
<dbReference type="KEGG" id="ngr:NAEGRDRAFT_52280"/>
<dbReference type="GeneID" id="8855804"/>
<proteinExistence type="predicted"/>
<gene>
    <name evidence="1" type="ORF">NAEGRDRAFT_52280</name>
</gene>
<sequence length="298" mass="34288">MSTNNQAHTDARITFKMLFALSSTNHGEQNTSSPCNPLFNKLSQLNSSQASSSELNNTINNTNNNGAKLEILYFLLKSCVVHSMNSEFGIAFKSWSNREKILDLSPKEFESVGKEVANWDCLEGETWEKFVNLMKLNKGNDDKPFNDEYAEEVRSLEMRSLVNSYMTLHNSKCVSQLFNNAKKIYLSPPKIAFKYFYDSSQLALNGKQDYGTELIKQVERDCLPELDREVWLESDRIVNRKMCEACIGSLMCAKQIQTCFEKNLNSEFDKCLLDNDAYSRCIENSYERIDDYFNQLDK</sequence>